<feature type="region of interest" description="Disordered" evidence="1">
    <location>
        <begin position="343"/>
        <end position="364"/>
    </location>
</feature>
<organism evidence="2 4">
    <name type="scientific">Paramarasmius palmivorus</name>
    <dbReference type="NCBI Taxonomy" id="297713"/>
    <lineage>
        <taxon>Eukaryota</taxon>
        <taxon>Fungi</taxon>
        <taxon>Dikarya</taxon>
        <taxon>Basidiomycota</taxon>
        <taxon>Agaricomycotina</taxon>
        <taxon>Agaricomycetes</taxon>
        <taxon>Agaricomycetidae</taxon>
        <taxon>Agaricales</taxon>
        <taxon>Marasmiineae</taxon>
        <taxon>Marasmiaceae</taxon>
        <taxon>Paramarasmius</taxon>
    </lineage>
</organism>
<keyword evidence="4" id="KW-1185">Reference proteome</keyword>
<gene>
    <name evidence="3" type="ORF">VNI00_010390</name>
    <name evidence="2" type="ORF">VNI00_014487</name>
</gene>
<dbReference type="AlphaFoldDB" id="A0AAW0BRN0"/>
<dbReference type="Proteomes" id="UP001383192">
    <property type="component" value="Unassembled WGS sequence"/>
</dbReference>
<accession>A0AAW0BRN0</accession>
<protein>
    <recommendedName>
        <fullName evidence="5">Protein kinase domain-containing protein</fullName>
    </recommendedName>
</protein>
<evidence type="ECO:0000313" key="2">
    <source>
        <dbReference type="EMBL" id="KAK7029610.1"/>
    </source>
</evidence>
<evidence type="ECO:0000313" key="4">
    <source>
        <dbReference type="Proteomes" id="UP001383192"/>
    </source>
</evidence>
<feature type="region of interest" description="Disordered" evidence="1">
    <location>
        <begin position="447"/>
        <end position="495"/>
    </location>
</feature>
<evidence type="ECO:0008006" key="5">
    <source>
        <dbReference type="Google" id="ProtNLM"/>
    </source>
</evidence>
<reference evidence="2 4" key="1">
    <citation type="submission" date="2024-01" db="EMBL/GenBank/DDBJ databases">
        <title>A draft genome for a cacao thread blight-causing isolate of Paramarasmius palmivorus.</title>
        <authorList>
            <person name="Baruah I.K."/>
            <person name="Bukari Y."/>
            <person name="Amoako-Attah I."/>
            <person name="Meinhardt L.W."/>
            <person name="Bailey B.A."/>
            <person name="Cohen S.P."/>
        </authorList>
    </citation>
    <scope>NUCLEOTIDE SEQUENCE [LARGE SCALE GENOMIC DNA]</scope>
    <source>
        <strain evidence="2 4">GH-12</strain>
    </source>
</reference>
<feature type="compositionally biased region" description="Polar residues" evidence="1">
    <location>
        <begin position="457"/>
        <end position="474"/>
    </location>
</feature>
<evidence type="ECO:0000313" key="3">
    <source>
        <dbReference type="EMBL" id="KAK7038998.1"/>
    </source>
</evidence>
<comment type="caution">
    <text evidence="2">The sequence shown here is derived from an EMBL/GenBank/DDBJ whole genome shotgun (WGS) entry which is preliminary data.</text>
</comment>
<dbReference type="EMBL" id="JAYKXP010000041">
    <property type="protein sequence ID" value="KAK7038998.1"/>
    <property type="molecule type" value="Genomic_DNA"/>
</dbReference>
<proteinExistence type="predicted"/>
<feature type="region of interest" description="Disordered" evidence="1">
    <location>
        <begin position="307"/>
        <end position="329"/>
    </location>
</feature>
<feature type="compositionally biased region" description="Low complexity" evidence="1">
    <location>
        <begin position="312"/>
        <end position="326"/>
    </location>
</feature>
<evidence type="ECO:0000256" key="1">
    <source>
        <dbReference type="SAM" id="MobiDB-lite"/>
    </source>
</evidence>
<dbReference type="EMBL" id="JAYKXP010000081">
    <property type="protein sequence ID" value="KAK7029610.1"/>
    <property type="molecule type" value="Genomic_DNA"/>
</dbReference>
<sequence>MAPPTTISIQLPWEIKKGPTSFHLITEDLAVRPLETSSYEVTQVQVGCGIYRDVKSLTEWGRLEQLVKPQIILFCSPSGEENDAPTIVLKAFFHTDAASNSAVLQEEWEECQEVMKREATLYGTALSTFQDVIVPKHYGLWRSDRTSSVGVIQCQILQFGGRNLLGIHLNPNQSSALARAVETLHNHGIYHGKLTLSQLDQHVVCNNDNVLIIDFAEAGVGLMCTRTIPIVPMQISVSHFLVGNGQADGNIQLCHELALVTRFLGFDSCEQGYSEEELSRVASMVVQSGRSIQDKIPLFERQRRELEETTLSERPSATSPGSPASTHVSSVFDSKASEASWLSTESVTSKTGEGESGTGIDVAEDRKNKDKMQLCDELQHVARFLGFGWCDSGRTLFGKSAQKLTIELQGYPTKILEETVTLIAGRGNTVEERKIYFERQRQRLEGLMAASSEPERTLSSTVLEPRTSSKSPATLSDAPPDIGPPDASVTASDSPLTFRGPQIHPYLQTLQQHIVARPEGLPELFLVFGSMLFS</sequence>
<name>A0AAW0BRN0_9AGAR</name>